<evidence type="ECO:0000256" key="6">
    <source>
        <dbReference type="ARBA" id="ARBA00022822"/>
    </source>
</evidence>
<evidence type="ECO:0000313" key="11">
    <source>
        <dbReference type="EMBL" id="KAL3758371.1"/>
    </source>
</evidence>
<dbReference type="InterPro" id="IPR013785">
    <property type="entry name" value="Aldolase_TIM"/>
</dbReference>
<evidence type="ECO:0000256" key="8">
    <source>
        <dbReference type="ARBA" id="ARBA00023239"/>
    </source>
</evidence>
<organism evidence="11 12">
    <name type="scientific">Discostella pseudostelligera</name>
    <dbReference type="NCBI Taxonomy" id="259834"/>
    <lineage>
        <taxon>Eukaryota</taxon>
        <taxon>Sar</taxon>
        <taxon>Stramenopiles</taxon>
        <taxon>Ochrophyta</taxon>
        <taxon>Bacillariophyta</taxon>
        <taxon>Coscinodiscophyceae</taxon>
        <taxon>Thalassiosirophycidae</taxon>
        <taxon>Stephanodiscales</taxon>
        <taxon>Stephanodiscaceae</taxon>
        <taxon>Discostella</taxon>
    </lineage>
</organism>
<proteinExistence type="predicted"/>
<dbReference type="InterPro" id="IPR045186">
    <property type="entry name" value="Indole-3-glycerol_P_synth"/>
</dbReference>
<dbReference type="Pfam" id="PF00218">
    <property type="entry name" value="IGPS"/>
    <property type="match status" value="1"/>
</dbReference>
<comment type="catalytic activity">
    <reaction evidence="1">
        <text>1-(2-carboxyphenylamino)-1-deoxy-D-ribulose 5-phosphate + H(+) = (1S,2R)-1-C-(indol-3-yl)glycerol 3-phosphate + CO2 + H2O</text>
        <dbReference type="Rhea" id="RHEA:23476"/>
        <dbReference type="ChEBI" id="CHEBI:15377"/>
        <dbReference type="ChEBI" id="CHEBI:15378"/>
        <dbReference type="ChEBI" id="CHEBI:16526"/>
        <dbReference type="ChEBI" id="CHEBI:58613"/>
        <dbReference type="ChEBI" id="CHEBI:58866"/>
        <dbReference type="EC" id="4.1.1.48"/>
    </reaction>
</comment>
<keyword evidence="8" id="KW-0456">Lyase</keyword>
<feature type="region of interest" description="Disordered" evidence="9">
    <location>
        <begin position="443"/>
        <end position="467"/>
    </location>
</feature>
<gene>
    <name evidence="11" type="ORF">ACHAWU_005041</name>
</gene>
<protein>
    <recommendedName>
        <fullName evidence="3">indole-3-glycerol-phosphate synthase</fullName>
        <ecNumber evidence="3">4.1.1.48</ecNumber>
    </recommendedName>
</protein>
<evidence type="ECO:0000256" key="9">
    <source>
        <dbReference type="SAM" id="MobiDB-lite"/>
    </source>
</evidence>
<dbReference type="Proteomes" id="UP001530293">
    <property type="component" value="Unassembled WGS sequence"/>
</dbReference>
<feature type="domain" description="Indole-3-glycerol phosphate synthase" evidence="10">
    <location>
        <begin position="186"/>
        <end position="421"/>
    </location>
</feature>
<dbReference type="GO" id="GO:0000162">
    <property type="term" value="P:L-tryptophan biosynthetic process"/>
    <property type="evidence" value="ECO:0007669"/>
    <property type="project" value="UniProtKB-KW"/>
</dbReference>
<dbReference type="InterPro" id="IPR011060">
    <property type="entry name" value="RibuloseP-bd_barrel"/>
</dbReference>
<evidence type="ECO:0000256" key="5">
    <source>
        <dbReference type="ARBA" id="ARBA00022793"/>
    </source>
</evidence>
<evidence type="ECO:0000256" key="7">
    <source>
        <dbReference type="ARBA" id="ARBA00023141"/>
    </source>
</evidence>
<evidence type="ECO:0000256" key="1">
    <source>
        <dbReference type="ARBA" id="ARBA00001633"/>
    </source>
</evidence>
<accession>A0ABD3M303</accession>
<sequence>MSRRRNGARILLLGCKSIPSTLLLTLSVSVCHSSLFAAAAAACFCTSSSTTNCPLRYYAPSRRRPQEHQFHQVNDDSFQSSFYYYSNNIQSRRCNNSLRLFLSSSSSSNNNREDIYAAVHRKEYEMKRLSTQHASLSDPVRMAMGYAQEGVEKKRLASALRRVHDDPTNIANPNSNTATATKSDDELRKEEKYLEYGLAEPTMRRGSFIVDIKRKSNLSYPREQFARYDDAGLVAEAMVRLGADVVFVNVDYHSYGGDMSELKSAIASVRRVNDYAAVVMKDIVVDELQLGLAKEAGADGIVLMASVLGPALENFLNLATVIGLETIVECHTYNEVQAALDALAQNIMVSNRDRITGELVPDQAIKLAGLFPGSGGPIVTIAGGGISSTTEMKKLLTAGYDGVVVGRAVMGSDRAPEFIRTVRDRTMLPAEFSSQWGLEDVEFDPDGNVMNGPKKDIPTPEDPDVFL</sequence>
<dbReference type="EC" id="4.1.1.48" evidence="3"/>
<dbReference type="PANTHER" id="PTHR22854">
    <property type="entry name" value="TRYPTOPHAN BIOSYNTHESIS PROTEIN"/>
    <property type="match status" value="1"/>
</dbReference>
<dbReference type="EMBL" id="JALLBG020000233">
    <property type="protein sequence ID" value="KAL3758371.1"/>
    <property type="molecule type" value="Genomic_DNA"/>
</dbReference>
<comment type="pathway">
    <text evidence="2">Amino-acid biosynthesis; L-tryptophan biosynthesis; L-tryptophan from chorismate: step 4/5.</text>
</comment>
<dbReference type="FunFam" id="3.20.20.70:FF:000500">
    <property type="entry name" value="Component II, glutamine amidotransferase"/>
    <property type="match status" value="1"/>
</dbReference>
<dbReference type="PANTHER" id="PTHR22854:SF2">
    <property type="entry name" value="INDOLE-3-GLYCEROL-PHOSPHATE SYNTHASE"/>
    <property type="match status" value="1"/>
</dbReference>
<evidence type="ECO:0000256" key="2">
    <source>
        <dbReference type="ARBA" id="ARBA00004696"/>
    </source>
</evidence>
<keyword evidence="6" id="KW-0822">Tryptophan biosynthesis</keyword>
<keyword evidence="12" id="KW-1185">Reference proteome</keyword>
<dbReference type="GO" id="GO:0004425">
    <property type="term" value="F:indole-3-glycerol-phosphate synthase activity"/>
    <property type="evidence" value="ECO:0007669"/>
    <property type="project" value="UniProtKB-EC"/>
</dbReference>
<evidence type="ECO:0000256" key="3">
    <source>
        <dbReference type="ARBA" id="ARBA00012362"/>
    </source>
</evidence>
<keyword evidence="5" id="KW-0210">Decarboxylase</keyword>
<reference evidence="11 12" key="1">
    <citation type="submission" date="2024-10" db="EMBL/GenBank/DDBJ databases">
        <title>Updated reference genomes for cyclostephanoid diatoms.</title>
        <authorList>
            <person name="Roberts W.R."/>
            <person name="Alverson A.J."/>
        </authorList>
    </citation>
    <scope>NUCLEOTIDE SEQUENCE [LARGE SCALE GENOMIC DNA]</scope>
    <source>
        <strain evidence="11 12">AJA232-27</strain>
    </source>
</reference>
<dbReference type="InterPro" id="IPR013798">
    <property type="entry name" value="Indole-3-glycerol_P_synth_dom"/>
</dbReference>
<evidence type="ECO:0000259" key="10">
    <source>
        <dbReference type="Pfam" id="PF00218"/>
    </source>
</evidence>
<dbReference type="Gene3D" id="3.20.20.70">
    <property type="entry name" value="Aldolase class I"/>
    <property type="match status" value="1"/>
</dbReference>
<keyword evidence="4" id="KW-0028">Amino-acid biosynthesis</keyword>
<feature type="region of interest" description="Disordered" evidence="9">
    <location>
        <begin position="165"/>
        <end position="186"/>
    </location>
</feature>
<comment type="caution">
    <text evidence="11">The sequence shown here is derived from an EMBL/GenBank/DDBJ whole genome shotgun (WGS) entry which is preliminary data.</text>
</comment>
<name>A0ABD3M303_9STRA</name>
<dbReference type="AlphaFoldDB" id="A0ABD3M303"/>
<feature type="compositionally biased region" description="Polar residues" evidence="9">
    <location>
        <begin position="169"/>
        <end position="181"/>
    </location>
</feature>
<dbReference type="SUPFAM" id="SSF51366">
    <property type="entry name" value="Ribulose-phoshate binding barrel"/>
    <property type="match status" value="1"/>
</dbReference>
<evidence type="ECO:0000256" key="4">
    <source>
        <dbReference type="ARBA" id="ARBA00022605"/>
    </source>
</evidence>
<keyword evidence="7" id="KW-0057">Aromatic amino acid biosynthesis</keyword>
<evidence type="ECO:0000313" key="12">
    <source>
        <dbReference type="Proteomes" id="UP001530293"/>
    </source>
</evidence>